<dbReference type="Gene3D" id="1.20.1070.10">
    <property type="entry name" value="Rhodopsin 7-helix transmembrane proteins"/>
    <property type="match status" value="1"/>
</dbReference>
<dbReference type="InterPro" id="IPR003961">
    <property type="entry name" value="FN3_dom"/>
</dbReference>
<evidence type="ECO:0000256" key="1">
    <source>
        <dbReference type="ARBA" id="ARBA00004141"/>
    </source>
</evidence>
<dbReference type="SUPFAM" id="SSF56436">
    <property type="entry name" value="C-type lectin-like"/>
    <property type="match status" value="1"/>
</dbReference>
<evidence type="ECO:0000256" key="4">
    <source>
        <dbReference type="ARBA" id="ARBA00023136"/>
    </source>
</evidence>
<evidence type="ECO:0000313" key="5">
    <source>
        <dbReference type="EMBL" id="CAF2942520.1"/>
    </source>
</evidence>
<dbReference type="PROSITE" id="PS50022">
    <property type="entry name" value="FA58C_3"/>
    <property type="match status" value="1"/>
</dbReference>
<dbReference type="InterPro" id="IPR001304">
    <property type="entry name" value="C-type_lectin-like"/>
</dbReference>
<dbReference type="InterPro" id="IPR016187">
    <property type="entry name" value="CTDL_fold"/>
</dbReference>
<sequence length="1344" mass="152020">MWISDWTSGQPILLFLKLIILSPTVECVQNTCSTGLGLENGSITSSQIKVTPHTTTPEHESRVEFQVDLEQIRLISGFQSQGPPESHYSKEYTRYVGLGIDLSLDGIYWTRIPSQFYASDEPGSVDVIQTHIFETIQTARHIRISVSSDVRWIGHSNKCFRFEILGCPLDISLDVNLQHTLHPEGLITANWRYPHVYVTYDRNIPIPCPYYIVGITIKGSNDKWDYKNVSSDASMILDRPLWDSTYHFKISCVHQNISIDCGKYEIETSSLRSRSTEIVFDKPTSLQAIIHENGTLFIDWNTSLNGWRSSTKVIKLLNQNSEKLLDAITEDSTVYFHDISIGDYYVSFEPGGSNIPKNTELLTVHLIIVSNELNEIYAFLGSTDLTLKIIWSGSLHASWSMCKGRGVSSKKASIIDVDEYRIFLLNGSSSVIYSEGRLSPHKDNASFIFPGMSLNVEYIVKIQCMFRNKVFSCGEDRIFTNTSHYSTLYKNKTEIYVPTGFPSIWSHLNDHCLMSRGHLVSLDRSGLDGSLWDLSSFQDFWTGGNICRNSPAPSYSMWSDGSLNARINFAPDSELDGSHCCVKSSRNEQNQSLWKGESCDTILYGICEYVFAEIMDDLSDLRGESGSSNSISLSWNTQGLFWQPTSYSIQACLNRTLYSSTIIAGSSENCSRILINSTQTSVSVNDLDEFSEYDLKITASLNPYFLVNKTLYVKSRTQSSKSVEFTISSNGIFQTTWLRKVALFKEEESIRLNVSSDGFNIGGESYTYYLEDELGGRLGPLQFEAYPNCTNGIRNYTFCMFILDKNLSYGDRNEECRSLGFNSDSILSESQLIHFHLWDIVHESLLFWIQSNGSSLDSKNRTLCRAWSRSLKLYTFTECNEKLPVLCFGDIQIDITTPTRKDLKIASGPTHITIDWSTPRNGWYVNYTVSYMDEMIFHNRSKRTTQIESQIRVHGPPINITGLLPRRSYSVTVMTALNNNTVRSLTVEGLSTTSDRRMSREIAILTNPKRDVLYAQISLISICALLTFIAIILLAWSRTLSLYPENLVQLCFQISTLCFYISFMLFTKDGPLAMDSESQVNCLIGIFVFNYLYMCMSMFLFLESMIIMHQLVDSVVLPYLSQNVSVFAFLGFGLPFVYVLAGVLSLANFLVPINAAPICWMNLDVMESSVFYAPMALLILLTLSSPSYPFAVHQRSDGSNYPQRKLQEDAHSTPFVMLLFSSPIELFFLFLAIHFLLSFVLLFFRIFYDREVMTRIKRTRMTPSEVEEQYVKERNGGGLSRMASGVSKKSIRNHSRSLSNNSIITPVESSDMAPLQSISLTSASSRPRPMSVASISERISEEDG</sequence>
<evidence type="ECO:0000256" key="3">
    <source>
        <dbReference type="ARBA" id="ARBA00022989"/>
    </source>
</evidence>
<reference evidence="5" key="1">
    <citation type="submission" date="2021-02" db="EMBL/GenBank/DDBJ databases">
        <authorList>
            <person name="Bekaert M."/>
        </authorList>
    </citation>
    <scope>NUCLEOTIDE SEQUENCE</scope>
    <source>
        <strain evidence="5">IoA-00</strain>
    </source>
</reference>
<dbReference type="GO" id="GO:0004930">
    <property type="term" value="F:G protein-coupled receptor activity"/>
    <property type="evidence" value="ECO:0007669"/>
    <property type="project" value="InterPro"/>
</dbReference>
<name>A0A7R8CYM2_LEPSM</name>
<dbReference type="Gene3D" id="2.60.120.260">
    <property type="entry name" value="Galactose-binding domain-like"/>
    <property type="match status" value="1"/>
</dbReference>
<dbReference type="Gene3D" id="2.60.40.10">
    <property type="entry name" value="Immunoglobulins"/>
    <property type="match status" value="2"/>
</dbReference>
<dbReference type="Pfam" id="PF00002">
    <property type="entry name" value="7tm_2"/>
    <property type="match status" value="1"/>
</dbReference>
<protein>
    <submittedName>
        <fullName evidence="5">(salmon louse) hypothetical protein</fullName>
    </submittedName>
</protein>
<dbReference type="InterPro" id="IPR016186">
    <property type="entry name" value="C-type_lectin-like/link_sf"/>
</dbReference>
<dbReference type="CDD" id="cd00037">
    <property type="entry name" value="CLECT"/>
    <property type="match status" value="1"/>
</dbReference>
<proteinExistence type="predicted"/>
<dbReference type="SUPFAM" id="SSF49785">
    <property type="entry name" value="Galactose-binding domain-like"/>
    <property type="match status" value="1"/>
</dbReference>
<keyword evidence="4" id="KW-0472">Membrane</keyword>
<dbReference type="OrthoDB" id="6382054at2759"/>
<accession>A0A7R8CYM2</accession>
<keyword evidence="6" id="KW-1185">Reference proteome</keyword>
<dbReference type="InterPro" id="IPR008979">
    <property type="entry name" value="Galactose-bd-like_sf"/>
</dbReference>
<dbReference type="EMBL" id="HG994584">
    <property type="protein sequence ID" value="CAF2942520.1"/>
    <property type="molecule type" value="Genomic_DNA"/>
</dbReference>
<dbReference type="GO" id="GO:0016020">
    <property type="term" value="C:membrane"/>
    <property type="evidence" value="ECO:0007669"/>
    <property type="project" value="UniProtKB-SubCell"/>
</dbReference>
<dbReference type="InterPro" id="IPR013783">
    <property type="entry name" value="Ig-like_fold"/>
</dbReference>
<evidence type="ECO:0000313" key="6">
    <source>
        <dbReference type="Proteomes" id="UP000675881"/>
    </source>
</evidence>
<comment type="subcellular location">
    <subcellularLocation>
        <location evidence="1">Membrane</location>
        <topology evidence="1">Multi-pass membrane protein</topology>
    </subcellularLocation>
</comment>
<dbReference type="InterPro" id="IPR036116">
    <property type="entry name" value="FN3_sf"/>
</dbReference>
<dbReference type="PROSITE" id="PS50041">
    <property type="entry name" value="C_TYPE_LECTIN_2"/>
    <property type="match status" value="1"/>
</dbReference>
<keyword evidence="3" id="KW-1133">Transmembrane helix</keyword>
<dbReference type="InterPro" id="IPR000421">
    <property type="entry name" value="FA58C"/>
</dbReference>
<dbReference type="InterPro" id="IPR000832">
    <property type="entry name" value="GPCR_2_secretin-like"/>
</dbReference>
<dbReference type="Proteomes" id="UP000675881">
    <property type="component" value="Chromosome 5"/>
</dbReference>
<keyword evidence="2" id="KW-0812">Transmembrane</keyword>
<dbReference type="SUPFAM" id="SSF49265">
    <property type="entry name" value="Fibronectin type III"/>
    <property type="match status" value="1"/>
</dbReference>
<dbReference type="SMART" id="SM00060">
    <property type="entry name" value="FN3"/>
    <property type="match status" value="3"/>
</dbReference>
<organism evidence="5 6">
    <name type="scientific">Lepeophtheirus salmonis</name>
    <name type="common">Salmon louse</name>
    <name type="synonym">Caligus salmonis</name>
    <dbReference type="NCBI Taxonomy" id="72036"/>
    <lineage>
        <taxon>Eukaryota</taxon>
        <taxon>Metazoa</taxon>
        <taxon>Ecdysozoa</taxon>
        <taxon>Arthropoda</taxon>
        <taxon>Crustacea</taxon>
        <taxon>Multicrustacea</taxon>
        <taxon>Hexanauplia</taxon>
        <taxon>Copepoda</taxon>
        <taxon>Siphonostomatoida</taxon>
        <taxon>Caligidae</taxon>
        <taxon>Lepeophtheirus</taxon>
    </lineage>
</organism>
<evidence type="ECO:0000256" key="2">
    <source>
        <dbReference type="ARBA" id="ARBA00022692"/>
    </source>
</evidence>
<dbReference type="Gene3D" id="3.10.100.10">
    <property type="entry name" value="Mannose-Binding Protein A, subunit A"/>
    <property type="match status" value="1"/>
</dbReference>
<gene>
    <name evidence="5" type="ORF">LSAA_9609</name>
</gene>